<organism evidence="3 4">
    <name type="scientific">Streptomyces justiciae</name>
    <dbReference type="NCBI Taxonomy" id="2780140"/>
    <lineage>
        <taxon>Bacteria</taxon>
        <taxon>Bacillati</taxon>
        <taxon>Actinomycetota</taxon>
        <taxon>Actinomycetes</taxon>
        <taxon>Kitasatosporales</taxon>
        <taxon>Streptomycetaceae</taxon>
        <taxon>Streptomyces</taxon>
    </lineage>
</organism>
<evidence type="ECO:0008006" key="5">
    <source>
        <dbReference type="Google" id="ProtNLM"/>
    </source>
</evidence>
<keyword evidence="2" id="KW-0812">Transmembrane</keyword>
<accession>A0ABU3M372</accession>
<dbReference type="RefSeq" id="WP_314206369.1">
    <property type="nucleotide sequence ID" value="NZ_JAVTLL010000030.1"/>
</dbReference>
<comment type="caution">
    <text evidence="3">The sequence shown here is derived from an EMBL/GenBank/DDBJ whole genome shotgun (WGS) entry which is preliminary data.</text>
</comment>
<feature type="transmembrane region" description="Helical" evidence="2">
    <location>
        <begin position="34"/>
        <end position="56"/>
    </location>
</feature>
<reference evidence="4" key="1">
    <citation type="submission" date="2023-07" db="EMBL/GenBank/DDBJ databases">
        <title>Draft genome sequence of the endophytic actinobacterium Streptomyces justiciae WPN32, a potential antibiotic producer.</title>
        <authorList>
            <person name="Yasawong M."/>
            <person name="Pana W."/>
            <person name="Ganta P."/>
            <person name="Santapan N."/>
            <person name="Songngamsuk T."/>
            <person name="Phatcharaharikarn M."/>
            <person name="Kerdtoob S."/>
            <person name="Nantapong N."/>
        </authorList>
    </citation>
    <scope>NUCLEOTIDE SEQUENCE [LARGE SCALE GENOMIC DNA]</scope>
    <source>
        <strain evidence="4">WPN32</strain>
    </source>
</reference>
<dbReference type="Proteomes" id="UP001257948">
    <property type="component" value="Unassembled WGS sequence"/>
</dbReference>
<feature type="region of interest" description="Disordered" evidence="1">
    <location>
        <begin position="1"/>
        <end position="30"/>
    </location>
</feature>
<evidence type="ECO:0000313" key="4">
    <source>
        <dbReference type="Proteomes" id="UP001257948"/>
    </source>
</evidence>
<name>A0ABU3M372_9ACTN</name>
<keyword evidence="4" id="KW-1185">Reference proteome</keyword>
<protein>
    <recommendedName>
        <fullName evidence="5">Secreted protein</fullName>
    </recommendedName>
</protein>
<keyword evidence="2" id="KW-1133">Transmembrane helix</keyword>
<proteinExistence type="predicted"/>
<evidence type="ECO:0000256" key="2">
    <source>
        <dbReference type="SAM" id="Phobius"/>
    </source>
</evidence>
<sequence length="276" mass="29830">MNDTENPEVLQSPVPDEAAPEPAPVKKRVSRRRVAAVAGSVLLLGAVVGGSGYTVMTVQDADRDPGRPSWQFPKAAEAKDTDTAEEAKGLRGLLMPYAARGFDRGPDLAEFGADAELSGKQATALRKESIKGLPPTQRRQMEKQIDRQRIKGVVMRSYVNANSYEIYDDNASVIGVVLTHMESRAAVRGIATAQSEFFSSVDLFRKGPKIEGHKDAKCFLTPKDKDIKLDRMFCSASVGEVLVEVTASGPAPMDKRAVATFLAAQLDRIDDPGKAV</sequence>
<keyword evidence="2" id="KW-0472">Membrane</keyword>
<gene>
    <name evidence="3" type="ORF">RQC66_35090</name>
</gene>
<evidence type="ECO:0000256" key="1">
    <source>
        <dbReference type="SAM" id="MobiDB-lite"/>
    </source>
</evidence>
<evidence type="ECO:0000313" key="3">
    <source>
        <dbReference type="EMBL" id="MDT7845952.1"/>
    </source>
</evidence>
<dbReference type="EMBL" id="JAVTLL010000030">
    <property type="protein sequence ID" value="MDT7845952.1"/>
    <property type="molecule type" value="Genomic_DNA"/>
</dbReference>